<name>A0A061I3F5_CRIGR</name>
<dbReference type="Proteomes" id="UP000030759">
    <property type="component" value="Unassembled WGS sequence"/>
</dbReference>
<organism evidence="2 3">
    <name type="scientific">Cricetulus griseus</name>
    <name type="common">Chinese hamster</name>
    <name type="synonym">Cricetulus barabensis griseus</name>
    <dbReference type="NCBI Taxonomy" id="10029"/>
    <lineage>
        <taxon>Eukaryota</taxon>
        <taxon>Metazoa</taxon>
        <taxon>Chordata</taxon>
        <taxon>Craniata</taxon>
        <taxon>Vertebrata</taxon>
        <taxon>Euteleostomi</taxon>
        <taxon>Mammalia</taxon>
        <taxon>Eutheria</taxon>
        <taxon>Euarchontoglires</taxon>
        <taxon>Glires</taxon>
        <taxon>Rodentia</taxon>
        <taxon>Myomorpha</taxon>
        <taxon>Muroidea</taxon>
        <taxon>Cricetidae</taxon>
        <taxon>Cricetinae</taxon>
        <taxon>Cricetulus</taxon>
    </lineage>
</organism>
<reference evidence="3" key="1">
    <citation type="journal article" date="2013" name="Nat. Biotechnol.">
        <title>Chinese hamster genome sequenced from sorted chromosomes.</title>
        <authorList>
            <person name="Brinkrolf K."/>
            <person name="Rupp O."/>
            <person name="Laux H."/>
            <person name="Kollin F."/>
            <person name="Ernst W."/>
            <person name="Linke B."/>
            <person name="Kofler R."/>
            <person name="Romand S."/>
            <person name="Hesse F."/>
            <person name="Budach W.E."/>
            <person name="Galosy S."/>
            <person name="Muller D."/>
            <person name="Noll T."/>
            <person name="Wienberg J."/>
            <person name="Jostock T."/>
            <person name="Leonard M."/>
            <person name="Grillari J."/>
            <person name="Tauch A."/>
            <person name="Goesmann A."/>
            <person name="Helk B."/>
            <person name="Mott J.E."/>
            <person name="Puhler A."/>
            <person name="Borth N."/>
        </authorList>
    </citation>
    <scope>NUCLEOTIDE SEQUENCE [LARGE SCALE GENOMIC DNA]</scope>
    <source>
        <strain evidence="3">17A/GY</strain>
    </source>
</reference>
<accession>A0A061I3F5</accession>
<evidence type="ECO:0000313" key="3">
    <source>
        <dbReference type="Proteomes" id="UP000030759"/>
    </source>
</evidence>
<gene>
    <name evidence="2" type="ORF">H671_5g14881</name>
</gene>
<keyword evidence="1" id="KW-0732">Signal</keyword>
<dbReference type="AlphaFoldDB" id="A0A061I3F5"/>
<feature type="signal peptide" evidence="1">
    <location>
        <begin position="1"/>
        <end position="16"/>
    </location>
</feature>
<evidence type="ECO:0000313" key="2">
    <source>
        <dbReference type="EMBL" id="ERE72625.1"/>
    </source>
</evidence>
<sequence length="150" mass="16916">MTLSLKLRLGVLIIMCQEDLFLWSSLFDVLRGMALEAFFCLALIRDHGRCWQHVEYHPELPLVSERVTGNFGDPRIRTHNPLSISVFPALPPACGGLRCQNSVRFNLPLFKLRIFGIHSSACWLQSGKENQWGLGEKEDSGNCSRDAVAM</sequence>
<evidence type="ECO:0000256" key="1">
    <source>
        <dbReference type="SAM" id="SignalP"/>
    </source>
</evidence>
<protein>
    <submittedName>
        <fullName evidence="2">Uncharacterized protein</fullName>
    </submittedName>
</protein>
<dbReference type="EMBL" id="KE680321">
    <property type="protein sequence ID" value="ERE72625.1"/>
    <property type="molecule type" value="Genomic_DNA"/>
</dbReference>
<feature type="chain" id="PRO_5005156986" evidence="1">
    <location>
        <begin position="17"/>
        <end position="150"/>
    </location>
</feature>
<proteinExistence type="predicted"/>